<proteinExistence type="predicted"/>
<dbReference type="SUPFAM" id="SSF53448">
    <property type="entry name" value="Nucleotide-diphospho-sugar transferases"/>
    <property type="match status" value="1"/>
</dbReference>
<dbReference type="GO" id="GO:0016740">
    <property type="term" value="F:transferase activity"/>
    <property type="evidence" value="ECO:0007669"/>
    <property type="project" value="UniProtKB-KW"/>
</dbReference>
<dbReference type="InterPro" id="IPR055050">
    <property type="entry name" value="WsaF_C"/>
</dbReference>
<keyword evidence="4" id="KW-1185">Reference proteome</keyword>
<feature type="domain" description="WsaF C-terminal" evidence="2">
    <location>
        <begin position="594"/>
        <end position="726"/>
    </location>
</feature>
<dbReference type="RefSeq" id="WP_071165260.1">
    <property type="nucleotide sequence ID" value="NZ_CP017781.1"/>
</dbReference>
<accession>A0A1D9M8C2</accession>
<dbReference type="Gene3D" id="3.40.50.2000">
    <property type="entry name" value="Glycogen Phosphorylase B"/>
    <property type="match status" value="1"/>
</dbReference>
<name>A0A1D9M8C2_9RHOB</name>
<dbReference type="Pfam" id="PF21374">
    <property type="entry name" value="WsaF_N"/>
    <property type="match status" value="1"/>
</dbReference>
<evidence type="ECO:0000259" key="2">
    <source>
        <dbReference type="Pfam" id="PF22772"/>
    </source>
</evidence>
<evidence type="ECO:0000313" key="4">
    <source>
        <dbReference type="Proteomes" id="UP000176562"/>
    </source>
</evidence>
<organism evidence="3 4">
    <name type="scientific">Rhodobacter xanthinilyticus</name>
    <dbReference type="NCBI Taxonomy" id="1850250"/>
    <lineage>
        <taxon>Bacteria</taxon>
        <taxon>Pseudomonadati</taxon>
        <taxon>Pseudomonadota</taxon>
        <taxon>Alphaproteobacteria</taxon>
        <taxon>Rhodobacterales</taxon>
        <taxon>Rhodobacter group</taxon>
        <taxon>Rhodobacter</taxon>
    </lineage>
</organism>
<dbReference type="InterPro" id="IPR029044">
    <property type="entry name" value="Nucleotide-diphossugar_trans"/>
</dbReference>
<dbReference type="Gene3D" id="3.90.550.10">
    <property type="entry name" value="Spore Coat Polysaccharide Biosynthesis Protein SpsA, Chain A"/>
    <property type="match status" value="1"/>
</dbReference>
<dbReference type="EMBL" id="CP017781">
    <property type="protein sequence ID" value="AOZ68097.1"/>
    <property type="molecule type" value="Genomic_DNA"/>
</dbReference>
<gene>
    <name evidence="3" type="ORF">LPB142_01180</name>
</gene>
<feature type="domain" description="WsaF N-terminal" evidence="1">
    <location>
        <begin position="405"/>
        <end position="546"/>
    </location>
</feature>
<dbReference type="Proteomes" id="UP000176562">
    <property type="component" value="Chromosome"/>
</dbReference>
<dbReference type="Pfam" id="PF22772">
    <property type="entry name" value="WsaF_C"/>
    <property type="match status" value="1"/>
</dbReference>
<dbReference type="AlphaFoldDB" id="A0A1D9M8C2"/>
<keyword evidence="3" id="KW-0808">Transferase</keyword>
<dbReference type="KEGG" id="rhp:LPB142_01180"/>
<reference evidence="3 4" key="1">
    <citation type="submission" date="2016-10" db="EMBL/GenBank/DDBJ databases">
        <title>Rhodobacter sp. LPB0142, isolated from sea water.</title>
        <authorList>
            <person name="Kim E."/>
            <person name="Yi H."/>
        </authorList>
    </citation>
    <scope>NUCLEOTIDE SEQUENCE [LARGE SCALE GENOMIC DNA]</scope>
    <source>
        <strain evidence="3 4">LPB0142</strain>
    </source>
</reference>
<dbReference type="Gene3D" id="3.40.50.11090">
    <property type="match status" value="1"/>
</dbReference>
<sequence length="770" mass="84093">MTDRVYLVLAVFRPNRDFLAAQLASIAAQDHRDHRLVAVISDRVSADLVRALCAEVGLADPHIHVPGETLDAVRGFEAGLAEALFLARKEGAEDALFALCDQDDIWHPNRLSRGVAELRASGADLVHSDARLVDGAGAVIAPSMFAFEKRARAPGLRGLLYRNNITGMTVLMRRRVVEIALPFPQQSGVHFYHDLWLGLVAAALGGVRLIPEPLVDYRQHGANTIGAVDRSDAARPRLFKRLRGLNGMWLRREAASYALARYLAQSVDGRLAEVSAAGELAHGEAHLAPLRPYLARRRGGLSFLRDAISLAARGKFGLARIALGFGTVHVGRLVWALRISLTRGMTEALEAFDERLYSLSPGVAPRHPSLEGGPSSKPVKFETLTDLRKRPRWTPEFTAPAPSFTVLVPTLNPTEIFAGILTAIDIGVGLAERGYRVTFIATDLPISSQGASRSFVLRRLSPAAGLEVADRIALHCGVQSETIPAHPGDLFLATAWWTAHVAQELIARHGFTARRFHYLIQDYEPNFYAWGPEYADAVASYALPFEPIYNTSLLRDFMAEKGYRLGTQAPLCFHPAIEIARYATGARPPRRGPRRLALYGRPEVPRNMYAMAIEVLARFIEAENLGPEDIELISVGLRHAPVSLPNGLTLASHGKLPWEEYPGFLRGLDLGLSLMYSPHPSHPPIEMAASGVRVVTNSFGPKDLSTLSPAIVSATPDADELTAALRRAWAMAPVEEAERAIDLKALGLPPDEMIDLLADRLAADLPRQNG</sequence>
<evidence type="ECO:0000313" key="3">
    <source>
        <dbReference type="EMBL" id="AOZ68097.1"/>
    </source>
</evidence>
<dbReference type="SUPFAM" id="SSF53756">
    <property type="entry name" value="UDP-Glycosyltransferase/glycogen phosphorylase"/>
    <property type="match status" value="1"/>
</dbReference>
<evidence type="ECO:0000259" key="1">
    <source>
        <dbReference type="Pfam" id="PF21374"/>
    </source>
</evidence>
<dbReference type="GO" id="GO:0030247">
    <property type="term" value="F:polysaccharide binding"/>
    <property type="evidence" value="ECO:0007669"/>
    <property type="project" value="InterPro"/>
</dbReference>
<protein>
    <submittedName>
        <fullName evidence="3">Glycosyl transferase family 1</fullName>
    </submittedName>
</protein>
<dbReference type="STRING" id="1850250.LPB142_01180"/>
<dbReference type="InterPro" id="IPR048510">
    <property type="entry name" value="WsaF_N"/>
</dbReference>